<protein>
    <submittedName>
        <fullName evidence="5">PPIWI_RE module domain-containing protein</fullName>
    </submittedName>
</protein>
<evidence type="ECO:0000256" key="1">
    <source>
        <dbReference type="SAM" id="MobiDB-lite"/>
    </source>
</evidence>
<feature type="region of interest" description="Disordered" evidence="1">
    <location>
        <begin position="678"/>
        <end position="698"/>
    </location>
</feature>
<feature type="compositionally biased region" description="Basic and acidic residues" evidence="1">
    <location>
        <begin position="684"/>
        <end position="698"/>
    </location>
</feature>
<dbReference type="InterPro" id="IPR040496">
    <property type="entry name" value="MID_pPIWI_RE"/>
</dbReference>
<dbReference type="Pfam" id="PF13032">
    <property type="entry name" value="RNaseH_pPIWI_RE"/>
    <property type="match status" value="1"/>
</dbReference>
<accession>A0ABW2CYB8</accession>
<reference evidence="6" key="1">
    <citation type="journal article" date="2019" name="Int. J. Syst. Evol. Microbiol.">
        <title>The Global Catalogue of Microorganisms (GCM) 10K type strain sequencing project: providing services to taxonomists for standard genome sequencing and annotation.</title>
        <authorList>
            <consortium name="The Broad Institute Genomics Platform"/>
            <consortium name="The Broad Institute Genome Sequencing Center for Infectious Disease"/>
            <person name="Wu L."/>
            <person name="Ma J."/>
        </authorList>
    </citation>
    <scope>NUCLEOTIDE SEQUENCE [LARGE SCALE GENOMIC DNA]</scope>
    <source>
        <strain evidence="6">JCM 3369</strain>
    </source>
</reference>
<feature type="domain" description="pPIWI-RE module N-terminal" evidence="3">
    <location>
        <begin position="11"/>
        <end position="417"/>
    </location>
</feature>
<feature type="domain" description="Prokaryotic pPIWI-RE MID" evidence="4">
    <location>
        <begin position="478"/>
        <end position="601"/>
    </location>
</feature>
<dbReference type="EMBL" id="JBHSXS010000039">
    <property type="protein sequence ID" value="MFC6885576.1"/>
    <property type="molecule type" value="Genomic_DNA"/>
</dbReference>
<feature type="compositionally biased region" description="Basic and acidic residues" evidence="1">
    <location>
        <begin position="397"/>
        <end position="417"/>
    </location>
</feature>
<dbReference type="Pfam" id="PF18157">
    <property type="entry name" value="MID_pPIWI_RE"/>
    <property type="match status" value="1"/>
</dbReference>
<dbReference type="RefSeq" id="WP_378043795.1">
    <property type="nucleotide sequence ID" value="NZ_JBHSXE010000001.1"/>
</dbReference>
<sequence length="900" mass="100188">MSYNAIELAAYQPTGAILQPVHILRLPGELRAALEKLYRSGLSARFAESTRTFPIKSLNALLPLAAPDVLSAGSRVSIKDDVPWLYSLHQVDTELVRDLINIWSLGLKGDDEHRATVARLIDRAPMDWERMSLDLAETTSSPGGMAKPADHVYPLLPALLARQLRLEGHLTTGNGDRLFFMESPWRGHGAELVSWPPRQGLPEEPDSWFSYLITISIQTLPFQPSFRVHVRTGIRRWVTKVGAQGLVYTAGRSVSVYLATTTEWPGMTDVKSRLAVHRLRYDSKDARHAWHLVDQPHLLPQASLIRSPVDATELCREPLRFLTDSRTVRAAIPYNTSMGTHAVGAGLMAGDRVPFLKATDLAFADIVERVPDWQRQSSLPDKPSNHQSRPTFPTSLPKEERDRLAAEAKRNRAAETTKTRRIALQSVLSGGPFTARILWQEAATRDALVEALRDVLGLDAPLRSHGTDSTGAMQTLTWSTPELKVVLELARAGDLCGGLGVAMERPTRTELGQAVAARRTAARATFEGQAAHAAIVEIDRVFKVAHDDPKFVIRLGSADAGVLTQFIQTADQDTRLAKERPHRARQSWLDLLRQLGSARVPRPVLSSRLGEDLQYIAVWAINRQRRSATNPRVWRPIAIRYRPFSAEPIEGWQDEDRCWVPYRSFLLWLAQDAKAQSPDDEYSEVDKASDEDSRWSRDRRQRETMAFLRHLVAAQQGRPTVLMAHAQNFRSDWPWLGNTSMTMDRIDLGDGDDVPVSLWGNDLHVVRVRDSQGDETPQYYGAGGKHGLPAGLWAASPDGDARLFYSSGERAVTGSNAAVGARKEGIRIASRDREVIDTGTPAYNPNLLELCVAARSADTSPAELASYVHQLRYAPELERWLTLPYPLHLAKKAGEYASPL</sequence>
<comment type="caution">
    <text evidence="5">The sequence shown here is derived from an EMBL/GenBank/DDBJ whole genome shotgun (WGS) entry which is preliminary data.</text>
</comment>
<proteinExistence type="predicted"/>
<name>A0ABW2CYB8_9ACTN</name>
<evidence type="ECO:0000313" key="6">
    <source>
        <dbReference type="Proteomes" id="UP001596380"/>
    </source>
</evidence>
<organism evidence="5 6">
    <name type="scientific">Actinomadura yumaensis</name>
    <dbReference type="NCBI Taxonomy" id="111807"/>
    <lineage>
        <taxon>Bacteria</taxon>
        <taxon>Bacillati</taxon>
        <taxon>Actinomycetota</taxon>
        <taxon>Actinomycetes</taxon>
        <taxon>Streptosporangiales</taxon>
        <taxon>Thermomonosporaceae</taxon>
        <taxon>Actinomadura</taxon>
    </lineage>
</organism>
<feature type="domain" description="pPIWI-RE RNaseH" evidence="2">
    <location>
        <begin position="615"/>
        <end position="899"/>
    </location>
</feature>
<evidence type="ECO:0000259" key="4">
    <source>
        <dbReference type="Pfam" id="PF18157"/>
    </source>
</evidence>
<dbReference type="Pfam" id="PF13111">
    <property type="entry name" value="pPIWI_RE_X"/>
    <property type="match status" value="1"/>
</dbReference>
<dbReference type="Proteomes" id="UP001596380">
    <property type="component" value="Unassembled WGS sequence"/>
</dbReference>
<evidence type="ECO:0000313" key="5">
    <source>
        <dbReference type="EMBL" id="MFC6885576.1"/>
    </source>
</evidence>
<evidence type="ECO:0000259" key="2">
    <source>
        <dbReference type="Pfam" id="PF13032"/>
    </source>
</evidence>
<feature type="region of interest" description="Disordered" evidence="1">
    <location>
        <begin position="374"/>
        <end position="417"/>
    </location>
</feature>
<dbReference type="InterPro" id="IPR025085">
    <property type="entry name" value="pPIWI_RE_X"/>
</dbReference>
<gene>
    <name evidence="5" type="ORF">ACFQKB_37860</name>
</gene>
<evidence type="ECO:0000259" key="3">
    <source>
        <dbReference type="Pfam" id="PF13111"/>
    </source>
</evidence>
<feature type="compositionally biased region" description="Polar residues" evidence="1">
    <location>
        <begin position="374"/>
        <end position="394"/>
    </location>
</feature>
<keyword evidence="6" id="KW-1185">Reference proteome</keyword>
<dbReference type="InterPro" id="IPR024996">
    <property type="entry name" value="RNaseH_pPIWI_RE"/>
</dbReference>